<dbReference type="AlphaFoldDB" id="A0A6A6AKW7"/>
<evidence type="ECO:0000256" key="1">
    <source>
        <dbReference type="SAM" id="MobiDB-lite"/>
    </source>
</evidence>
<dbReference type="GeneID" id="54408199"/>
<feature type="compositionally biased region" description="Low complexity" evidence="1">
    <location>
        <begin position="168"/>
        <end position="189"/>
    </location>
</feature>
<feature type="compositionally biased region" description="Acidic residues" evidence="1">
    <location>
        <begin position="55"/>
        <end position="65"/>
    </location>
</feature>
<name>A0A6A6AKW7_9PLEO</name>
<feature type="region of interest" description="Disordered" evidence="1">
    <location>
        <begin position="110"/>
        <end position="134"/>
    </location>
</feature>
<feature type="compositionally biased region" description="Polar residues" evidence="1">
    <location>
        <begin position="110"/>
        <end position="123"/>
    </location>
</feature>
<feature type="compositionally biased region" description="Polar residues" evidence="1">
    <location>
        <begin position="1"/>
        <end position="25"/>
    </location>
</feature>
<dbReference type="Proteomes" id="UP000799771">
    <property type="component" value="Unassembled WGS sequence"/>
</dbReference>
<evidence type="ECO:0000313" key="2">
    <source>
        <dbReference type="EMBL" id="KAF2131564.1"/>
    </source>
</evidence>
<accession>A0A6A6AKW7</accession>
<reference evidence="2" key="1">
    <citation type="journal article" date="2020" name="Stud. Mycol.">
        <title>101 Dothideomycetes genomes: a test case for predicting lifestyles and emergence of pathogens.</title>
        <authorList>
            <person name="Haridas S."/>
            <person name="Albert R."/>
            <person name="Binder M."/>
            <person name="Bloem J."/>
            <person name="Labutti K."/>
            <person name="Salamov A."/>
            <person name="Andreopoulos B."/>
            <person name="Baker S."/>
            <person name="Barry K."/>
            <person name="Bills G."/>
            <person name="Bluhm B."/>
            <person name="Cannon C."/>
            <person name="Castanera R."/>
            <person name="Culley D."/>
            <person name="Daum C."/>
            <person name="Ezra D."/>
            <person name="Gonzalez J."/>
            <person name="Henrissat B."/>
            <person name="Kuo A."/>
            <person name="Liang C."/>
            <person name="Lipzen A."/>
            <person name="Lutzoni F."/>
            <person name="Magnuson J."/>
            <person name="Mondo S."/>
            <person name="Nolan M."/>
            <person name="Ohm R."/>
            <person name="Pangilinan J."/>
            <person name="Park H.-J."/>
            <person name="Ramirez L."/>
            <person name="Alfaro M."/>
            <person name="Sun H."/>
            <person name="Tritt A."/>
            <person name="Yoshinaga Y."/>
            <person name="Zwiers L.-H."/>
            <person name="Turgeon B."/>
            <person name="Goodwin S."/>
            <person name="Spatafora J."/>
            <person name="Crous P."/>
            <person name="Grigoriev I."/>
        </authorList>
    </citation>
    <scope>NUCLEOTIDE SEQUENCE</scope>
    <source>
        <strain evidence="2">CBS 119687</strain>
    </source>
</reference>
<proteinExistence type="predicted"/>
<sequence length="227" mass="24145">MNPSCDSMAQSDKLQQSVSISSEQPPQTPTFDKPPAYHMVVDPNAPIPNMRSPYDPEDEDDENEDDDIPEIIVNASTQIRGSGNIISVAQIDSVRIASLLAAILDGEQPTNATSLHQSPSSTPRGRGRTTKQSLKMNITINCGATIIGDRNIVGPGLGDIARQMQLAQRNQTASMQQQSQNQGQASKSAVAPTPPSSRSPSVPSGVPGGVKRRSDSDAEESVGKRQC</sequence>
<organism evidence="2 3">
    <name type="scientific">Dothidotthia symphoricarpi CBS 119687</name>
    <dbReference type="NCBI Taxonomy" id="1392245"/>
    <lineage>
        <taxon>Eukaryota</taxon>
        <taxon>Fungi</taxon>
        <taxon>Dikarya</taxon>
        <taxon>Ascomycota</taxon>
        <taxon>Pezizomycotina</taxon>
        <taxon>Dothideomycetes</taxon>
        <taxon>Pleosporomycetidae</taxon>
        <taxon>Pleosporales</taxon>
        <taxon>Dothidotthiaceae</taxon>
        <taxon>Dothidotthia</taxon>
    </lineage>
</organism>
<dbReference type="RefSeq" id="XP_033525951.1">
    <property type="nucleotide sequence ID" value="XM_033667767.1"/>
</dbReference>
<protein>
    <submittedName>
        <fullName evidence="2">Uncharacterized protein</fullName>
    </submittedName>
</protein>
<evidence type="ECO:0000313" key="3">
    <source>
        <dbReference type="Proteomes" id="UP000799771"/>
    </source>
</evidence>
<feature type="region of interest" description="Disordered" evidence="1">
    <location>
        <begin position="1"/>
        <end position="65"/>
    </location>
</feature>
<dbReference type="OrthoDB" id="3942467at2759"/>
<feature type="region of interest" description="Disordered" evidence="1">
    <location>
        <begin position="168"/>
        <end position="227"/>
    </location>
</feature>
<dbReference type="EMBL" id="ML977502">
    <property type="protein sequence ID" value="KAF2131564.1"/>
    <property type="molecule type" value="Genomic_DNA"/>
</dbReference>
<gene>
    <name evidence="2" type="ORF">P153DRAFT_365141</name>
</gene>
<keyword evidence="3" id="KW-1185">Reference proteome</keyword>